<evidence type="ECO:0000313" key="1">
    <source>
        <dbReference type="EnsemblMetazoa" id="RPRC005118-PA"/>
    </source>
</evidence>
<keyword evidence="2" id="KW-1185">Reference proteome</keyword>
<dbReference type="EMBL" id="ACPB03009062">
    <property type="status" value="NOT_ANNOTATED_CDS"/>
    <property type="molecule type" value="Genomic_DNA"/>
</dbReference>
<name>T1HM44_RHOPR</name>
<proteinExistence type="predicted"/>
<sequence>MWTPIDGRKFLEPIDSPEPMDIDQTIIDEPMDIDLEDFTYLFDTNHLTQLPFKTVHSNGQVNYCTPETNTLIPCIKKNSNKTKKHYRVSYFPWVKEMGSPGVYYPLIDHENL</sequence>
<dbReference type="InParanoid" id="T1HM44"/>
<dbReference type="AlphaFoldDB" id="T1HM44"/>
<dbReference type="Proteomes" id="UP000015103">
    <property type="component" value="Unassembled WGS sequence"/>
</dbReference>
<protein>
    <submittedName>
        <fullName evidence="1">Uncharacterized protein</fullName>
    </submittedName>
</protein>
<dbReference type="VEuPathDB" id="VectorBase:RPRC005118"/>
<dbReference type="HOGENOM" id="CLU_2148959_0_0_1"/>
<accession>T1HM44</accession>
<reference evidence="1" key="1">
    <citation type="submission" date="2015-05" db="UniProtKB">
        <authorList>
            <consortium name="EnsemblMetazoa"/>
        </authorList>
    </citation>
    <scope>IDENTIFICATION</scope>
</reference>
<evidence type="ECO:0000313" key="2">
    <source>
        <dbReference type="Proteomes" id="UP000015103"/>
    </source>
</evidence>
<dbReference type="EnsemblMetazoa" id="RPRC005118-RA">
    <property type="protein sequence ID" value="RPRC005118-PA"/>
    <property type="gene ID" value="RPRC005118"/>
</dbReference>
<organism evidence="1 2">
    <name type="scientific">Rhodnius prolixus</name>
    <name type="common">Triatomid bug</name>
    <dbReference type="NCBI Taxonomy" id="13249"/>
    <lineage>
        <taxon>Eukaryota</taxon>
        <taxon>Metazoa</taxon>
        <taxon>Ecdysozoa</taxon>
        <taxon>Arthropoda</taxon>
        <taxon>Hexapoda</taxon>
        <taxon>Insecta</taxon>
        <taxon>Pterygota</taxon>
        <taxon>Neoptera</taxon>
        <taxon>Paraneoptera</taxon>
        <taxon>Hemiptera</taxon>
        <taxon>Heteroptera</taxon>
        <taxon>Panheteroptera</taxon>
        <taxon>Cimicomorpha</taxon>
        <taxon>Reduviidae</taxon>
        <taxon>Triatominae</taxon>
        <taxon>Rhodnius</taxon>
    </lineage>
</organism>